<comment type="caution">
    <text evidence="8">The sequence shown here is derived from an EMBL/GenBank/DDBJ whole genome shotgun (WGS) entry which is preliminary data.</text>
</comment>
<dbReference type="EMBL" id="CAUYUJ010018489">
    <property type="protein sequence ID" value="CAK0883977.1"/>
    <property type="molecule type" value="Genomic_DNA"/>
</dbReference>
<evidence type="ECO:0000313" key="9">
    <source>
        <dbReference type="Proteomes" id="UP001189429"/>
    </source>
</evidence>
<keyword evidence="9" id="KW-1185">Reference proteome</keyword>
<keyword evidence="2 5" id="KW-0645">Protease</keyword>
<feature type="chain" id="PRO_5047514534" description="Peptidase A1 domain-containing protein" evidence="6">
    <location>
        <begin position="32"/>
        <end position="456"/>
    </location>
</feature>
<dbReference type="PANTHER" id="PTHR47966">
    <property type="entry name" value="BETA-SITE APP-CLEAVING ENZYME, ISOFORM A-RELATED"/>
    <property type="match status" value="1"/>
</dbReference>
<evidence type="ECO:0000256" key="2">
    <source>
        <dbReference type="ARBA" id="ARBA00022670"/>
    </source>
</evidence>
<comment type="similarity">
    <text evidence="1 5">Belongs to the peptidase A1 family.</text>
</comment>
<evidence type="ECO:0000313" key="8">
    <source>
        <dbReference type="EMBL" id="CAK0883977.1"/>
    </source>
</evidence>
<dbReference type="InterPro" id="IPR033121">
    <property type="entry name" value="PEPTIDASE_A1"/>
</dbReference>
<accession>A0ABN9WCD6</accession>
<keyword evidence="4 5" id="KW-0378">Hydrolase</keyword>
<dbReference type="PROSITE" id="PS00141">
    <property type="entry name" value="ASP_PROTEASE"/>
    <property type="match status" value="1"/>
</dbReference>
<organism evidence="8 9">
    <name type="scientific">Prorocentrum cordatum</name>
    <dbReference type="NCBI Taxonomy" id="2364126"/>
    <lineage>
        <taxon>Eukaryota</taxon>
        <taxon>Sar</taxon>
        <taxon>Alveolata</taxon>
        <taxon>Dinophyceae</taxon>
        <taxon>Prorocentrales</taxon>
        <taxon>Prorocentraceae</taxon>
        <taxon>Prorocentrum</taxon>
    </lineage>
</organism>
<dbReference type="PROSITE" id="PS51767">
    <property type="entry name" value="PEPTIDASE_A1"/>
    <property type="match status" value="1"/>
</dbReference>
<evidence type="ECO:0000259" key="7">
    <source>
        <dbReference type="PROSITE" id="PS51767"/>
    </source>
</evidence>
<protein>
    <recommendedName>
        <fullName evidence="7">Peptidase A1 domain-containing protein</fullName>
    </recommendedName>
</protein>
<evidence type="ECO:0000256" key="5">
    <source>
        <dbReference type="RuleBase" id="RU000454"/>
    </source>
</evidence>
<dbReference type="InterPro" id="IPR001461">
    <property type="entry name" value="Aspartic_peptidase_A1"/>
</dbReference>
<name>A0ABN9WCD6_9DINO</name>
<reference evidence="8" key="1">
    <citation type="submission" date="2023-10" db="EMBL/GenBank/DDBJ databases">
        <authorList>
            <person name="Chen Y."/>
            <person name="Shah S."/>
            <person name="Dougan E. K."/>
            <person name="Thang M."/>
            <person name="Chan C."/>
        </authorList>
    </citation>
    <scope>NUCLEOTIDE SEQUENCE [LARGE SCALE GENOMIC DNA]</scope>
</reference>
<evidence type="ECO:0000256" key="1">
    <source>
        <dbReference type="ARBA" id="ARBA00007447"/>
    </source>
</evidence>
<sequence>MPTLVPRKGTMAQRTLALQMMLLGLLTRGEAVSMEATVKLGRKTIKEGQQVYRAHFGLRGRRGERAKTKVIHKTAYFGSVEIGTPKQTFQVVFDSGSGNLLVPASDCNSEACMAHARYNQTESSSMHRVHCDGVQDSGDAQDEVSILFGTGEVWGRCIHDQICLGPVCYPGSFIAATYETKSPFMSFNFDGVLGLALPSMSQGSMFNTMERLKETQRLHQTLYSVFLSSSESEVEISEITFGSIKTSHMASELHWVPVSRDTGYWEVRIADITIDDHPQELCANCHVAVDTGTSELAGPSDVIDELAERLHVLTDCSNYQQLPRLGFLIGERILNLEPHDYVDKSAEGCQVSLMPLNVPPPKGPLFVFGIPFMEKFYTVYDNVNKQVGFAVAKHVGDSPGHAAAVMSQLSASVKNSSWNREGHRHEDGDAPPPWAERGKKWLRHLFVQHLKPAEPM</sequence>
<feature type="domain" description="Peptidase A1" evidence="7">
    <location>
        <begin position="76"/>
        <end position="390"/>
    </location>
</feature>
<evidence type="ECO:0000256" key="6">
    <source>
        <dbReference type="SAM" id="SignalP"/>
    </source>
</evidence>
<dbReference type="Gene3D" id="2.40.70.10">
    <property type="entry name" value="Acid Proteases"/>
    <property type="match status" value="2"/>
</dbReference>
<keyword evidence="6" id="KW-0732">Signal</keyword>
<dbReference type="InterPro" id="IPR001969">
    <property type="entry name" value="Aspartic_peptidase_AS"/>
</dbReference>
<evidence type="ECO:0000256" key="3">
    <source>
        <dbReference type="ARBA" id="ARBA00022750"/>
    </source>
</evidence>
<dbReference type="PANTHER" id="PTHR47966:SF51">
    <property type="entry name" value="BETA-SITE APP-CLEAVING ENZYME, ISOFORM A-RELATED"/>
    <property type="match status" value="1"/>
</dbReference>
<dbReference type="Proteomes" id="UP001189429">
    <property type="component" value="Unassembled WGS sequence"/>
</dbReference>
<evidence type="ECO:0000256" key="4">
    <source>
        <dbReference type="ARBA" id="ARBA00022801"/>
    </source>
</evidence>
<keyword evidence="3 5" id="KW-0064">Aspartyl protease</keyword>
<proteinExistence type="inferred from homology"/>
<dbReference type="InterPro" id="IPR021109">
    <property type="entry name" value="Peptidase_aspartic_dom_sf"/>
</dbReference>
<dbReference type="Pfam" id="PF00026">
    <property type="entry name" value="Asp"/>
    <property type="match status" value="1"/>
</dbReference>
<feature type="signal peptide" evidence="6">
    <location>
        <begin position="1"/>
        <end position="31"/>
    </location>
</feature>
<gene>
    <name evidence="8" type="ORF">PCOR1329_LOCUS66040</name>
</gene>
<dbReference type="SUPFAM" id="SSF50630">
    <property type="entry name" value="Acid proteases"/>
    <property type="match status" value="1"/>
</dbReference>
<dbReference type="PRINTS" id="PR00792">
    <property type="entry name" value="PEPSIN"/>
</dbReference>